<feature type="non-terminal residue" evidence="1">
    <location>
        <position position="1"/>
    </location>
</feature>
<name>A0A0F8ZVA3_9ZZZZ</name>
<evidence type="ECO:0000313" key="1">
    <source>
        <dbReference type="EMBL" id="KKK97797.1"/>
    </source>
</evidence>
<dbReference type="AlphaFoldDB" id="A0A0F8ZVA3"/>
<sequence>DGRPIPAEDTVTYEVYRNDELIAETDLPPYTMTIEPEVTTRIGVRAKRVTAVYGEVMYSDYLWSDIGGVPEPWVVRSLLPPNTAENIRIGE</sequence>
<accession>A0A0F8ZVA3</accession>
<organism evidence="1">
    <name type="scientific">marine sediment metagenome</name>
    <dbReference type="NCBI Taxonomy" id="412755"/>
    <lineage>
        <taxon>unclassified sequences</taxon>
        <taxon>metagenomes</taxon>
        <taxon>ecological metagenomes</taxon>
    </lineage>
</organism>
<proteinExistence type="predicted"/>
<comment type="caution">
    <text evidence="1">The sequence shown here is derived from an EMBL/GenBank/DDBJ whole genome shotgun (WGS) entry which is preliminary data.</text>
</comment>
<gene>
    <name evidence="1" type="ORF">LCGC14_2649130</name>
</gene>
<dbReference type="EMBL" id="LAZR01045888">
    <property type="protein sequence ID" value="KKK97797.1"/>
    <property type="molecule type" value="Genomic_DNA"/>
</dbReference>
<reference evidence="1" key="1">
    <citation type="journal article" date="2015" name="Nature">
        <title>Complex archaea that bridge the gap between prokaryotes and eukaryotes.</title>
        <authorList>
            <person name="Spang A."/>
            <person name="Saw J.H."/>
            <person name="Jorgensen S.L."/>
            <person name="Zaremba-Niedzwiedzka K."/>
            <person name="Martijn J."/>
            <person name="Lind A.E."/>
            <person name="van Eijk R."/>
            <person name="Schleper C."/>
            <person name="Guy L."/>
            <person name="Ettema T.J."/>
        </authorList>
    </citation>
    <scope>NUCLEOTIDE SEQUENCE</scope>
</reference>
<protein>
    <submittedName>
        <fullName evidence="1">Uncharacterized protein</fullName>
    </submittedName>
</protein>